<dbReference type="InterPro" id="IPR020422">
    <property type="entry name" value="TYR_PHOSPHATASE_DUAL_dom"/>
</dbReference>
<dbReference type="SMART" id="SM00195">
    <property type="entry name" value="DSPc"/>
    <property type="match status" value="1"/>
</dbReference>
<feature type="compositionally biased region" description="Low complexity" evidence="1">
    <location>
        <begin position="383"/>
        <end position="399"/>
    </location>
</feature>
<feature type="compositionally biased region" description="Pro residues" evidence="1">
    <location>
        <begin position="25"/>
        <end position="38"/>
    </location>
</feature>
<dbReference type="GO" id="GO:0016791">
    <property type="term" value="F:phosphatase activity"/>
    <property type="evidence" value="ECO:0007669"/>
    <property type="project" value="UniProtKB-ARBA"/>
</dbReference>
<feature type="domain" description="Tyrosine-protein phosphatase" evidence="2">
    <location>
        <begin position="78"/>
        <end position="223"/>
    </location>
</feature>
<reference evidence="4" key="1">
    <citation type="journal article" date="2023" name="Nat. Commun.">
        <title>Diploid and tetraploid genomes of Acorus and the evolution of monocots.</title>
        <authorList>
            <person name="Ma L."/>
            <person name="Liu K.W."/>
            <person name="Li Z."/>
            <person name="Hsiao Y.Y."/>
            <person name="Qi Y."/>
            <person name="Fu T."/>
            <person name="Tang G.D."/>
            <person name="Zhang D."/>
            <person name="Sun W.H."/>
            <person name="Liu D.K."/>
            <person name="Li Y."/>
            <person name="Chen G.Z."/>
            <person name="Liu X.D."/>
            <person name="Liao X.Y."/>
            <person name="Jiang Y.T."/>
            <person name="Yu X."/>
            <person name="Hao Y."/>
            <person name="Huang J."/>
            <person name="Zhao X.W."/>
            <person name="Ke S."/>
            <person name="Chen Y.Y."/>
            <person name="Wu W.L."/>
            <person name="Hsu J.L."/>
            <person name="Lin Y.F."/>
            <person name="Huang M.D."/>
            <person name="Li C.Y."/>
            <person name="Huang L."/>
            <person name="Wang Z.W."/>
            <person name="Zhao X."/>
            <person name="Zhong W.Y."/>
            <person name="Peng D.H."/>
            <person name="Ahmad S."/>
            <person name="Lan S."/>
            <person name="Zhang J.S."/>
            <person name="Tsai W.C."/>
            <person name="Van de Peer Y."/>
            <person name="Liu Z.J."/>
        </authorList>
    </citation>
    <scope>NUCLEOTIDE SEQUENCE</scope>
    <source>
        <strain evidence="4">CP</strain>
    </source>
</reference>
<evidence type="ECO:0000259" key="3">
    <source>
        <dbReference type="PROSITE" id="PS50056"/>
    </source>
</evidence>
<evidence type="ECO:0000256" key="1">
    <source>
        <dbReference type="SAM" id="MobiDB-lite"/>
    </source>
</evidence>
<gene>
    <name evidence="4" type="primary">MKP1</name>
    <name evidence="4" type="ORF">QJS10_CPA06g01238</name>
</gene>
<dbReference type="SMART" id="SM00262">
    <property type="entry name" value="GEL"/>
    <property type="match status" value="2"/>
</dbReference>
<dbReference type="SUPFAM" id="SSF52799">
    <property type="entry name" value="(Phosphotyrosine protein) phosphatases II"/>
    <property type="match status" value="1"/>
</dbReference>
<dbReference type="Proteomes" id="UP001180020">
    <property type="component" value="Unassembled WGS sequence"/>
</dbReference>
<dbReference type="PANTHER" id="PTHR46381:SF2">
    <property type="entry name" value="MAP KINASE PHOSPHATASE"/>
    <property type="match status" value="1"/>
</dbReference>
<dbReference type="Pfam" id="PF00782">
    <property type="entry name" value="DSPc"/>
    <property type="match status" value="1"/>
</dbReference>
<organism evidence="4 5">
    <name type="scientific">Acorus calamus</name>
    <name type="common">Sweet flag</name>
    <dbReference type="NCBI Taxonomy" id="4465"/>
    <lineage>
        <taxon>Eukaryota</taxon>
        <taxon>Viridiplantae</taxon>
        <taxon>Streptophyta</taxon>
        <taxon>Embryophyta</taxon>
        <taxon>Tracheophyta</taxon>
        <taxon>Spermatophyta</taxon>
        <taxon>Magnoliopsida</taxon>
        <taxon>Liliopsida</taxon>
        <taxon>Acoraceae</taxon>
        <taxon>Acorus</taxon>
    </lineage>
</organism>
<sequence length="588" mass="64405">MESPSDPSSRKSLFRSVSWSARSPKPTPPSNPTNPSKPPNHHHHHRPRFLPPLQPLSVSRPLDDWTSSAPSISAASDGLSMITDHLFLGGESAARNLPALRSRGVTHVLNCAGDSGKPSDASSGDGIEHRSLCLQDAPSEDLSSVLYDAFDFIERARRLGGRALVHCRRGISRSVSVVVGYLMWKDRLAFEPALAVVRSARPVADPNVGFAWQLLQLHRRLGPSVGGGSARVYRMAPHSPFDPLYLVRKAVAASDGLDSRGAFLVHIPCLNIYVWVGEDCEPLMARSANAAALQIMKYECGGAASGTVIEAREGMEPEALLDALEGVRVSGRVEAYDADYEMFRGAIKGGGGGHNKEEEDEFPMIDSPPFRAPGSLWPTSDANSNSVSPSDTSSSASTFSPASSDFSFSSVESSSPPVLDFVVRIPGRRVLTKSLSLAERRGSYAPPLMVLRKDLGRIGLEKREALKFDDDLVEETECSAQPMLFRWPSLERVKIVHHGMLDSRSVFLLLGPVVNSGNHGRRILYVWVGSEVLMSGDDGEERRIQWEEIGREFLDRMGPPVDIPVQIIREHEEPQQFLDHLFSFHVPE</sequence>
<feature type="region of interest" description="Disordered" evidence="1">
    <location>
        <begin position="1"/>
        <end position="55"/>
    </location>
</feature>
<dbReference type="Gene3D" id="3.90.190.10">
    <property type="entry name" value="Protein tyrosine phosphatase superfamily"/>
    <property type="match status" value="1"/>
</dbReference>
<dbReference type="GO" id="GO:0051015">
    <property type="term" value="F:actin filament binding"/>
    <property type="evidence" value="ECO:0007669"/>
    <property type="project" value="InterPro"/>
</dbReference>
<dbReference type="PROSITE" id="PS50056">
    <property type="entry name" value="TYR_PHOSPHATASE_2"/>
    <property type="match status" value="1"/>
</dbReference>
<dbReference type="Gene3D" id="3.40.20.10">
    <property type="entry name" value="Severin"/>
    <property type="match status" value="2"/>
</dbReference>
<evidence type="ECO:0000313" key="5">
    <source>
        <dbReference type="Proteomes" id="UP001180020"/>
    </source>
</evidence>
<name>A0AAV9ERW0_ACOCL</name>
<dbReference type="InterPro" id="IPR007122">
    <property type="entry name" value="Villin/Gelsolin"/>
</dbReference>
<dbReference type="InterPro" id="IPR000340">
    <property type="entry name" value="Dual-sp_phosphatase_cat-dom"/>
</dbReference>
<dbReference type="Pfam" id="PF25466">
    <property type="entry name" value="MPK1_gelsolin_C"/>
    <property type="match status" value="1"/>
</dbReference>
<dbReference type="EMBL" id="JAUJYO010000006">
    <property type="protein sequence ID" value="KAK1314948.1"/>
    <property type="molecule type" value="Genomic_DNA"/>
</dbReference>
<protein>
    <submittedName>
        <fullName evidence="4">Protein-tyrosine-phosphatase MKP1</fullName>
    </submittedName>
</protein>
<comment type="caution">
    <text evidence="4">The sequence shown here is derived from an EMBL/GenBank/DDBJ whole genome shotgun (WGS) entry which is preliminary data.</text>
</comment>
<keyword evidence="5" id="KW-1185">Reference proteome</keyword>
<dbReference type="PROSITE" id="PS50054">
    <property type="entry name" value="TYR_PHOSPHATASE_DUAL"/>
    <property type="match status" value="1"/>
</dbReference>
<feature type="region of interest" description="Disordered" evidence="1">
    <location>
        <begin position="348"/>
        <end position="399"/>
    </location>
</feature>
<dbReference type="InterPro" id="IPR000387">
    <property type="entry name" value="Tyr_Pase_dom"/>
</dbReference>
<feature type="domain" description="Tyrosine specific protein phosphatases" evidence="3">
    <location>
        <begin position="147"/>
        <end position="202"/>
    </location>
</feature>
<accession>A0AAV9ERW0</accession>
<dbReference type="InterPro" id="IPR029006">
    <property type="entry name" value="ADF-H/Gelsolin-like_dom_sf"/>
</dbReference>
<proteinExistence type="predicted"/>
<feature type="compositionally biased region" description="Polar residues" evidence="1">
    <location>
        <begin position="1"/>
        <end position="21"/>
    </location>
</feature>
<feature type="compositionally biased region" description="Basic residues" evidence="1">
    <location>
        <begin position="39"/>
        <end position="48"/>
    </location>
</feature>
<dbReference type="InterPro" id="IPR057528">
    <property type="entry name" value="MPK1_C"/>
</dbReference>
<dbReference type="PANTHER" id="PTHR46381">
    <property type="entry name" value="MKPA PROTEIN"/>
    <property type="match status" value="1"/>
</dbReference>
<dbReference type="AlphaFoldDB" id="A0AAV9ERW0"/>
<reference evidence="4" key="2">
    <citation type="submission" date="2023-06" db="EMBL/GenBank/DDBJ databases">
        <authorList>
            <person name="Ma L."/>
            <person name="Liu K.-W."/>
            <person name="Li Z."/>
            <person name="Hsiao Y.-Y."/>
            <person name="Qi Y."/>
            <person name="Fu T."/>
            <person name="Tang G."/>
            <person name="Zhang D."/>
            <person name="Sun W.-H."/>
            <person name="Liu D.-K."/>
            <person name="Li Y."/>
            <person name="Chen G.-Z."/>
            <person name="Liu X.-D."/>
            <person name="Liao X.-Y."/>
            <person name="Jiang Y.-T."/>
            <person name="Yu X."/>
            <person name="Hao Y."/>
            <person name="Huang J."/>
            <person name="Zhao X.-W."/>
            <person name="Ke S."/>
            <person name="Chen Y.-Y."/>
            <person name="Wu W.-L."/>
            <person name="Hsu J.-L."/>
            <person name="Lin Y.-F."/>
            <person name="Huang M.-D."/>
            <person name="Li C.-Y."/>
            <person name="Huang L."/>
            <person name="Wang Z.-W."/>
            <person name="Zhao X."/>
            <person name="Zhong W.-Y."/>
            <person name="Peng D.-H."/>
            <person name="Ahmad S."/>
            <person name="Lan S."/>
            <person name="Zhang J.-S."/>
            <person name="Tsai W.-C."/>
            <person name="Van De Peer Y."/>
            <person name="Liu Z.-J."/>
        </authorList>
    </citation>
    <scope>NUCLEOTIDE SEQUENCE</scope>
    <source>
        <strain evidence="4">CP</strain>
        <tissue evidence="4">Leaves</tissue>
    </source>
</reference>
<dbReference type="InterPro" id="IPR029021">
    <property type="entry name" value="Prot-tyrosine_phosphatase-like"/>
</dbReference>
<dbReference type="SUPFAM" id="SSF55753">
    <property type="entry name" value="Actin depolymerizing proteins"/>
    <property type="match status" value="2"/>
</dbReference>
<evidence type="ECO:0000313" key="4">
    <source>
        <dbReference type="EMBL" id="KAK1314948.1"/>
    </source>
</evidence>
<dbReference type="CDD" id="cd14498">
    <property type="entry name" value="DSP"/>
    <property type="match status" value="1"/>
</dbReference>
<evidence type="ECO:0000259" key="2">
    <source>
        <dbReference type="PROSITE" id="PS50054"/>
    </source>
</evidence>